<comment type="caution">
    <text evidence="16">The sequence shown here is derived from an EMBL/GenBank/DDBJ whole genome shotgun (WGS) entry which is preliminary data.</text>
</comment>
<keyword evidence="6 14" id="KW-0812">Transmembrane</keyword>
<evidence type="ECO:0000256" key="3">
    <source>
        <dbReference type="ARBA" id="ARBA00022448"/>
    </source>
</evidence>
<reference evidence="16 17" key="1">
    <citation type="submission" date="2020-08" db="EMBL/GenBank/DDBJ databases">
        <title>Genomic Encyclopedia of Type Strains, Phase IV (KMG-IV): sequencing the most valuable type-strain genomes for metagenomic binning, comparative biology and taxonomic classification.</title>
        <authorList>
            <person name="Goeker M."/>
        </authorList>
    </citation>
    <scope>NUCLEOTIDE SEQUENCE [LARGE SCALE GENOMIC DNA]</scope>
    <source>
        <strain evidence="16 17">DSM 101806</strain>
    </source>
</reference>
<dbReference type="Proteomes" id="UP000557392">
    <property type="component" value="Unassembled WGS sequence"/>
</dbReference>
<dbReference type="PANTHER" id="PTHR30529:SF6">
    <property type="entry name" value="BLL0291 PROTEIN"/>
    <property type="match status" value="1"/>
</dbReference>
<dbReference type="InterPro" id="IPR052168">
    <property type="entry name" value="Cytochrome_b561_oxidase"/>
</dbReference>
<dbReference type="GO" id="GO:0009055">
    <property type="term" value="F:electron transfer activity"/>
    <property type="evidence" value="ECO:0007669"/>
    <property type="project" value="InterPro"/>
</dbReference>
<evidence type="ECO:0000256" key="13">
    <source>
        <dbReference type="SAM" id="MobiDB-lite"/>
    </source>
</evidence>
<dbReference type="Pfam" id="PF01292">
    <property type="entry name" value="Ni_hydr_CYTB"/>
    <property type="match status" value="1"/>
</dbReference>
<comment type="similarity">
    <text evidence="12">Belongs to the cytochrome b561 family.</text>
</comment>
<evidence type="ECO:0000256" key="5">
    <source>
        <dbReference type="ARBA" id="ARBA00022617"/>
    </source>
</evidence>
<keyword evidence="10" id="KW-0408">Iron</keyword>
<organism evidence="16 17">
    <name type="scientific">Sphingomonas kyeonggiensis</name>
    <dbReference type="NCBI Taxonomy" id="1268553"/>
    <lineage>
        <taxon>Bacteria</taxon>
        <taxon>Pseudomonadati</taxon>
        <taxon>Pseudomonadota</taxon>
        <taxon>Alphaproteobacteria</taxon>
        <taxon>Sphingomonadales</taxon>
        <taxon>Sphingomonadaceae</taxon>
        <taxon>Sphingomonas</taxon>
    </lineage>
</organism>
<feature type="compositionally biased region" description="Acidic residues" evidence="13">
    <location>
        <begin position="188"/>
        <end position="199"/>
    </location>
</feature>
<name>A0A7W6JR82_9SPHN</name>
<feature type="region of interest" description="Disordered" evidence="13">
    <location>
        <begin position="182"/>
        <end position="206"/>
    </location>
</feature>
<keyword evidence="7" id="KW-0479">Metal-binding</keyword>
<protein>
    <submittedName>
        <fullName evidence="16">Cytochrome b561</fullName>
    </submittedName>
</protein>
<evidence type="ECO:0000256" key="11">
    <source>
        <dbReference type="ARBA" id="ARBA00023136"/>
    </source>
</evidence>
<dbReference type="GO" id="GO:0005886">
    <property type="term" value="C:plasma membrane"/>
    <property type="evidence" value="ECO:0007669"/>
    <property type="project" value="UniProtKB-SubCell"/>
</dbReference>
<evidence type="ECO:0000256" key="10">
    <source>
        <dbReference type="ARBA" id="ARBA00023004"/>
    </source>
</evidence>
<keyword evidence="5" id="KW-0349">Heme</keyword>
<dbReference type="GO" id="GO:0046872">
    <property type="term" value="F:metal ion binding"/>
    <property type="evidence" value="ECO:0007669"/>
    <property type="project" value="UniProtKB-KW"/>
</dbReference>
<dbReference type="SUPFAM" id="SSF81342">
    <property type="entry name" value="Transmembrane di-heme cytochromes"/>
    <property type="match status" value="1"/>
</dbReference>
<keyword evidence="11 14" id="KW-0472">Membrane</keyword>
<dbReference type="GO" id="GO:0022904">
    <property type="term" value="P:respiratory electron transport chain"/>
    <property type="evidence" value="ECO:0007669"/>
    <property type="project" value="InterPro"/>
</dbReference>
<evidence type="ECO:0000256" key="12">
    <source>
        <dbReference type="ARBA" id="ARBA00037975"/>
    </source>
</evidence>
<comment type="subcellular location">
    <subcellularLocation>
        <location evidence="2">Cell membrane</location>
        <topology evidence="2">Multi-pass membrane protein</topology>
    </subcellularLocation>
</comment>
<evidence type="ECO:0000256" key="14">
    <source>
        <dbReference type="SAM" id="Phobius"/>
    </source>
</evidence>
<dbReference type="InterPro" id="IPR011577">
    <property type="entry name" value="Cyt_b561_bac/Ni-Hgenase"/>
</dbReference>
<dbReference type="AlphaFoldDB" id="A0A7W6JR82"/>
<evidence type="ECO:0000256" key="2">
    <source>
        <dbReference type="ARBA" id="ARBA00004651"/>
    </source>
</evidence>
<evidence type="ECO:0000256" key="4">
    <source>
        <dbReference type="ARBA" id="ARBA00022475"/>
    </source>
</evidence>
<comment type="cofactor">
    <cofactor evidence="1">
        <name>heme b</name>
        <dbReference type="ChEBI" id="CHEBI:60344"/>
    </cofactor>
</comment>
<keyword evidence="17" id="KW-1185">Reference proteome</keyword>
<dbReference type="PANTHER" id="PTHR30529">
    <property type="entry name" value="CYTOCHROME B561"/>
    <property type="match status" value="1"/>
</dbReference>
<accession>A0A7W6JR82</accession>
<keyword evidence="4" id="KW-1003">Cell membrane</keyword>
<dbReference type="RefSeq" id="WP_183996242.1">
    <property type="nucleotide sequence ID" value="NZ_JACIEH010000001.1"/>
</dbReference>
<evidence type="ECO:0000256" key="9">
    <source>
        <dbReference type="ARBA" id="ARBA00022989"/>
    </source>
</evidence>
<dbReference type="GO" id="GO:0020037">
    <property type="term" value="F:heme binding"/>
    <property type="evidence" value="ECO:0007669"/>
    <property type="project" value="TreeGrafter"/>
</dbReference>
<keyword evidence="9 14" id="KW-1133">Transmembrane helix</keyword>
<evidence type="ECO:0000256" key="7">
    <source>
        <dbReference type="ARBA" id="ARBA00022723"/>
    </source>
</evidence>
<proteinExistence type="inferred from homology"/>
<evidence type="ECO:0000313" key="16">
    <source>
        <dbReference type="EMBL" id="MBB4098084.1"/>
    </source>
</evidence>
<sequence length="206" mass="22282">MIRHSQDFHPALRAIHWLMAAMVLTMLFIGVGMVSTVGPAYLTLLGLHRPLGIAILVLVLIRLPLRLATGAPALPEDLSLAEKRIAWASHLLLYLTLFALPLIGWGMLSAGGYPVRVTNGFTLPPILPHDLGIYAFLRTAHTIVAVLFFALILTHLAAALMHGLIRRDGVLRSMTIGHRPVAVSGPPEELETPGDDIVEEPANLPA</sequence>
<evidence type="ECO:0000313" key="17">
    <source>
        <dbReference type="Proteomes" id="UP000557392"/>
    </source>
</evidence>
<keyword evidence="3" id="KW-0813">Transport</keyword>
<evidence type="ECO:0000256" key="8">
    <source>
        <dbReference type="ARBA" id="ARBA00022982"/>
    </source>
</evidence>
<dbReference type="EMBL" id="JACIEH010000001">
    <property type="protein sequence ID" value="MBB4098084.1"/>
    <property type="molecule type" value="Genomic_DNA"/>
</dbReference>
<feature type="domain" description="Cytochrome b561 bacterial/Ni-hydrogenase" evidence="15">
    <location>
        <begin position="8"/>
        <end position="175"/>
    </location>
</feature>
<gene>
    <name evidence="16" type="ORF">GGR46_001617</name>
</gene>
<evidence type="ECO:0000256" key="1">
    <source>
        <dbReference type="ARBA" id="ARBA00001970"/>
    </source>
</evidence>
<feature type="transmembrane region" description="Helical" evidence="14">
    <location>
        <begin position="12"/>
        <end position="34"/>
    </location>
</feature>
<dbReference type="InterPro" id="IPR016174">
    <property type="entry name" value="Di-haem_cyt_TM"/>
</dbReference>
<evidence type="ECO:0000256" key="6">
    <source>
        <dbReference type="ARBA" id="ARBA00022692"/>
    </source>
</evidence>
<evidence type="ECO:0000259" key="15">
    <source>
        <dbReference type="Pfam" id="PF01292"/>
    </source>
</evidence>
<feature type="transmembrane region" description="Helical" evidence="14">
    <location>
        <begin position="133"/>
        <end position="165"/>
    </location>
</feature>
<keyword evidence="8" id="KW-0249">Electron transport</keyword>
<feature type="transmembrane region" description="Helical" evidence="14">
    <location>
        <begin position="40"/>
        <end position="61"/>
    </location>
</feature>
<feature type="transmembrane region" description="Helical" evidence="14">
    <location>
        <begin position="91"/>
        <end position="113"/>
    </location>
</feature>